<dbReference type="RefSeq" id="WP_242286791.1">
    <property type="nucleotide sequence ID" value="NZ_JAKKSL010000002.1"/>
</dbReference>
<dbReference type="InterPro" id="IPR055188">
    <property type="entry name" value="Choice_anch_I"/>
</dbReference>
<dbReference type="PROSITE" id="PS51257">
    <property type="entry name" value="PROKAR_LIPOPROTEIN"/>
    <property type="match status" value="1"/>
</dbReference>
<dbReference type="EMBL" id="JAKKSL010000002">
    <property type="protein sequence ID" value="MCI2284350.1"/>
    <property type="molecule type" value="Genomic_DNA"/>
</dbReference>
<dbReference type="SUPFAM" id="SSF50969">
    <property type="entry name" value="YVTN repeat-like/Quinoprotein amine dehydrogenase"/>
    <property type="match status" value="1"/>
</dbReference>
<sequence length="623" mass="66758">MSIRKTVIALSIISLLSACQFDGDKGDQGEIGATGAQGIQGEQGDQGFNGENATSKVKVEVVGRFSAGGSEIAGKSAAEIVQFHKTSNSAFAVNSALNQIEVINLTSLPNTEVGNPVSDTSLSSTAFTFPNEVNVLLPNNTREIITLGAANSIAIYENTLAIAVEADEKTNLGAVLFYQLNNQGAGTLIKAVKVGALPDMVTFTHDGAKVLVANEGEPNKAYTIDPEGSISVISITNNLPEDIANEINLSSNITFSSDLLSANDYDTDAERVALLKQRGLKLAGPVNTSLAQSLEPEYISVSEDNKTAFVSLQENNAIGIIDLEHNTIEIKPLGFKNWNEFQLDFTNKDEIPSFSHVKNLFGMYQPDTITTYQWQGATFVLSANEGDSRDYDGYSEEVRVEDIIDVDELNKALSVELQAAYDASGGSDGLGRLKVTTALGDADNDGIYEALYAYGARSFSIWDQNINLVYDSGDDFGKISASVLGNNFNSAHTENKGDNRSDDKGGEPEAIAVGKVGDRTYGFIASERSGDLFIYDITNPFNVTFSAFYNNRDFNVDFELDDDLDNPCDPNEGMDCSMITSAGDLGPESIKFVSADDSPSGKPLLIIGNEVSGSVTIYQVLAE</sequence>
<dbReference type="Gene3D" id="2.130.10.10">
    <property type="entry name" value="YVTN repeat-like/Quinoprotein amine dehydrogenase"/>
    <property type="match status" value="1"/>
</dbReference>
<dbReference type="Gene3D" id="1.20.5.320">
    <property type="entry name" value="6-Phosphogluconate Dehydrogenase, domain 3"/>
    <property type="match status" value="1"/>
</dbReference>
<dbReference type="Proteomes" id="UP001139646">
    <property type="component" value="Unassembled WGS sequence"/>
</dbReference>
<dbReference type="PANTHER" id="PTHR46928:SF1">
    <property type="entry name" value="MESENCHYME-SPECIFIC CELL SURFACE GLYCOPROTEIN"/>
    <property type="match status" value="1"/>
</dbReference>
<evidence type="ECO:0000313" key="4">
    <source>
        <dbReference type="Proteomes" id="UP001139646"/>
    </source>
</evidence>
<keyword evidence="4" id="KW-1185">Reference proteome</keyword>
<protein>
    <submittedName>
        <fullName evidence="3">Choice-of-anchor I family protein</fullName>
    </submittedName>
</protein>
<dbReference type="InterPro" id="IPR052956">
    <property type="entry name" value="Mesenchyme-surface_protein"/>
</dbReference>
<feature type="domain" description="Choice-of-anchor I" evidence="2">
    <location>
        <begin position="150"/>
        <end position="553"/>
    </location>
</feature>
<accession>A0ABS9X2D3</accession>
<evidence type="ECO:0000313" key="3">
    <source>
        <dbReference type="EMBL" id="MCI2284350.1"/>
    </source>
</evidence>
<comment type="caution">
    <text evidence="3">The sequence shown here is derived from an EMBL/GenBank/DDBJ whole genome shotgun (WGS) entry which is preliminary data.</text>
</comment>
<feature type="region of interest" description="Disordered" evidence="1">
    <location>
        <begin position="30"/>
        <end position="51"/>
    </location>
</feature>
<dbReference type="InterPro" id="IPR011044">
    <property type="entry name" value="Quino_amine_DH_bsu"/>
</dbReference>
<gene>
    <name evidence="3" type="ORF">L3081_14355</name>
</gene>
<dbReference type="NCBIfam" id="NF038117">
    <property type="entry name" value="choice_anch_I"/>
    <property type="match status" value="1"/>
</dbReference>
<reference evidence="3" key="1">
    <citation type="submission" date="2022-01" db="EMBL/GenBank/DDBJ databases">
        <title>Colwellia maritima, isolated from seawater.</title>
        <authorList>
            <person name="Kristyanto S."/>
            <person name="Jung J."/>
            <person name="Jeon C.O."/>
        </authorList>
    </citation>
    <scope>NUCLEOTIDE SEQUENCE</scope>
    <source>
        <strain evidence="3">MSW7</strain>
    </source>
</reference>
<evidence type="ECO:0000259" key="2">
    <source>
        <dbReference type="Pfam" id="PF22494"/>
    </source>
</evidence>
<dbReference type="PANTHER" id="PTHR46928">
    <property type="entry name" value="MESENCHYME-SPECIFIC CELL SURFACE GLYCOPROTEIN"/>
    <property type="match status" value="1"/>
</dbReference>
<dbReference type="InterPro" id="IPR015943">
    <property type="entry name" value="WD40/YVTN_repeat-like_dom_sf"/>
</dbReference>
<dbReference type="Pfam" id="PF22494">
    <property type="entry name" value="choice_anch_I"/>
    <property type="match status" value="1"/>
</dbReference>
<proteinExistence type="predicted"/>
<name>A0ABS9X2D3_9GAMM</name>
<evidence type="ECO:0000256" key="1">
    <source>
        <dbReference type="SAM" id="MobiDB-lite"/>
    </source>
</evidence>
<organism evidence="3 4">
    <name type="scientific">Colwellia maritima</name>
    <dbReference type="NCBI Taxonomy" id="2912588"/>
    <lineage>
        <taxon>Bacteria</taxon>
        <taxon>Pseudomonadati</taxon>
        <taxon>Pseudomonadota</taxon>
        <taxon>Gammaproteobacteria</taxon>
        <taxon>Alteromonadales</taxon>
        <taxon>Colwelliaceae</taxon>
        <taxon>Colwellia</taxon>
    </lineage>
</organism>